<gene>
    <name evidence="9" type="ORF">CERZMDRAFT_98795</name>
</gene>
<dbReference type="InterPro" id="IPR052337">
    <property type="entry name" value="SAT4-like"/>
</dbReference>
<dbReference type="GO" id="GO:0016020">
    <property type="term" value="C:membrane"/>
    <property type="evidence" value="ECO:0007669"/>
    <property type="project" value="UniProtKB-SubCell"/>
</dbReference>
<protein>
    <recommendedName>
        <fullName evidence="8">Rhodopsin domain-containing protein</fullName>
    </recommendedName>
</protein>
<comment type="similarity">
    <text evidence="5">Belongs to the SAT4 family.</text>
</comment>
<dbReference type="Pfam" id="PF20684">
    <property type="entry name" value="Fung_rhodopsin"/>
    <property type="match status" value="1"/>
</dbReference>
<evidence type="ECO:0000256" key="5">
    <source>
        <dbReference type="ARBA" id="ARBA00038359"/>
    </source>
</evidence>
<feature type="transmembrane region" description="Helical" evidence="7">
    <location>
        <begin position="12"/>
        <end position="33"/>
    </location>
</feature>
<feature type="domain" description="Rhodopsin" evidence="8">
    <location>
        <begin position="29"/>
        <end position="274"/>
    </location>
</feature>
<dbReference type="Proteomes" id="UP000799539">
    <property type="component" value="Unassembled WGS sequence"/>
</dbReference>
<dbReference type="EMBL" id="ML992678">
    <property type="protein sequence ID" value="KAF2211060.1"/>
    <property type="molecule type" value="Genomic_DNA"/>
</dbReference>
<keyword evidence="4 7" id="KW-0472">Membrane</keyword>
<evidence type="ECO:0000256" key="4">
    <source>
        <dbReference type="ARBA" id="ARBA00023136"/>
    </source>
</evidence>
<keyword evidence="2 7" id="KW-0812">Transmembrane</keyword>
<feature type="transmembrane region" description="Helical" evidence="7">
    <location>
        <begin position="124"/>
        <end position="154"/>
    </location>
</feature>
<accession>A0A6A6FC93</accession>
<evidence type="ECO:0000313" key="10">
    <source>
        <dbReference type="Proteomes" id="UP000799539"/>
    </source>
</evidence>
<evidence type="ECO:0000256" key="1">
    <source>
        <dbReference type="ARBA" id="ARBA00004141"/>
    </source>
</evidence>
<feature type="region of interest" description="Disordered" evidence="6">
    <location>
        <begin position="336"/>
        <end position="397"/>
    </location>
</feature>
<reference evidence="9" key="1">
    <citation type="journal article" date="2020" name="Stud. Mycol.">
        <title>101 Dothideomycetes genomes: a test case for predicting lifestyles and emergence of pathogens.</title>
        <authorList>
            <person name="Haridas S."/>
            <person name="Albert R."/>
            <person name="Binder M."/>
            <person name="Bloem J."/>
            <person name="Labutti K."/>
            <person name="Salamov A."/>
            <person name="Andreopoulos B."/>
            <person name="Baker S."/>
            <person name="Barry K."/>
            <person name="Bills G."/>
            <person name="Bluhm B."/>
            <person name="Cannon C."/>
            <person name="Castanera R."/>
            <person name="Culley D."/>
            <person name="Daum C."/>
            <person name="Ezra D."/>
            <person name="Gonzalez J."/>
            <person name="Henrissat B."/>
            <person name="Kuo A."/>
            <person name="Liang C."/>
            <person name="Lipzen A."/>
            <person name="Lutzoni F."/>
            <person name="Magnuson J."/>
            <person name="Mondo S."/>
            <person name="Nolan M."/>
            <person name="Ohm R."/>
            <person name="Pangilinan J."/>
            <person name="Park H.-J."/>
            <person name="Ramirez L."/>
            <person name="Alfaro M."/>
            <person name="Sun H."/>
            <person name="Tritt A."/>
            <person name="Yoshinaga Y."/>
            <person name="Zwiers L.-H."/>
            <person name="Turgeon B."/>
            <person name="Goodwin S."/>
            <person name="Spatafora J."/>
            <person name="Crous P."/>
            <person name="Grigoriev I."/>
        </authorList>
    </citation>
    <scope>NUCLEOTIDE SEQUENCE</scope>
    <source>
        <strain evidence="9">SCOH1-5</strain>
    </source>
</reference>
<organism evidence="9 10">
    <name type="scientific">Cercospora zeae-maydis SCOH1-5</name>
    <dbReference type="NCBI Taxonomy" id="717836"/>
    <lineage>
        <taxon>Eukaryota</taxon>
        <taxon>Fungi</taxon>
        <taxon>Dikarya</taxon>
        <taxon>Ascomycota</taxon>
        <taxon>Pezizomycotina</taxon>
        <taxon>Dothideomycetes</taxon>
        <taxon>Dothideomycetidae</taxon>
        <taxon>Mycosphaerellales</taxon>
        <taxon>Mycosphaerellaceae</taxon>
        <taxon>Cercospora</taxon>
    </lineage>
</organism>
<comment type="subcellular location">
    <subcellularLocation>
        <location evidence="1">Membrane</location>
        <topology evidence="1">Multi-pass membrane protein</topology>
    </subcellularLocation>
</comment>
<dbReference type="PANTHER" id="PTHR33048:SF47">
    <property type="entry name" value="INTEGRAL MEMBRANE PROTEIN-RELATED"/>
    <property type="match status" value="1"/>
</dbReference>
<dbReference type="OrthoDB" id="444631at2759"/>
<feature type="transmembrane region" description="Helical" evidence="7">
    <location>
        <begin position="85"/>
        <end position="112"/>
    </location>
</feature>
<feature type="region of interest" description="Disordered" evidence="6">
    <location>
        <begin position="292"/>
        <end position="317"/>
    </location>
</feature>
<sequence length="397" mass="43955">MKPEGHAPKKVFVAVVLIGSALTWICGVLRLWTRCRNHRQAGIDDVLIAISMCFNLTMCVAMIMADHSGQGTHIWTMTPQKVEEFLFYLWLLIWNYYGAQGFAKLSILFQYLRIFGHVVPFRRACYVGIALSGFYTLWGVVTSMFICYPAAGFWHLTWQKDGRAHCMPMWKVKIPIWFFNAALNMTTDLYIAVLPMPVISVLNLPRKQRYMLMGVFGLGGIVCIISILRLSGLYAIATTADPTYDNGMAALWSSMEANLTAIASCLPVIKGLFNQLFPKWFKSTTQGTTDRYASNLSGPSHSHFRDTDTIGSSGRGVWGKKSTTIRVNVEQAAVGMGGGGGGGGPGAHQKSEGWEGGPIQMRTIVERTASKKKRDHVMRKASDESAEALVPPLLNEK</sequence>
<evidence type="ECO:0000256" key="2">
    <source>
        <dbReference type="ARBA" id="ARBA00022692"/>
    </source>
</evidence>
<evidence type="ECO:0000256" key="7">
    <source>
        <dbReference type="SAM" id="Phobius"/>
    </source>
</evidence>
<evidence type="ECO:0000256" key="3">
    <source>
        <dbReference type="ARBA" id="ARBA00022989"/>
    </source>
</evidence>
<feature type="transmembrane region" description="Helical" evidence="7">
    <location>
        <begin position="210"/>
        <end position="237"/>
    </location>
</feature>
<keyword evidence="10" id="KW-1185">Reference proteome</keyword>
<keyword evidence="3 7" id="KW-1133">Transmembrane helix</keyword>
<proteinExistence type="inferred from homology"/>
<feature type="transmembrane region" description="Helical" evidence="7">
    <location>
        <begin position="174"/>
        <end position="198"/>
    </location>
</feature>
<evidence type="ECO:0000256" key="6">
    <source>
        <dbReference type="SAM" id="MobiDB-lite"/>
    </source>
</evidence>
<evidence type="ECO:0000313" key="9">
    <source>
        <dbReference type="EMBL" id="KAF2211060.1"/>
    </source>
</evidence>
<feature type="compositionally biased region" description="Gly residues" evidence="6">
    <location>
        <begin position="336"/>
        <end position="346"/>
    </location>
</feature>
<feature type="transmembrane region" description="Helical" evidence="7">
    <location>
        <begin position="249"/>
        <end position="273"/>
    </location>
</feature>
<evidence type="ECO:0000259" key="8">
    <source>
        <dbReference type="Pfam" id="PF20684"/>
    </source>
</evidence>
<dbReference type="AlphaFoldDB" id="A0A6A6FC93"/>
<dbReference type="InterPro" id="IPR049326">
    <property type="entry name" value="Rhodopsin_dom_fungi"/>
</dbReference>
<dbReference type="PANTHER" id="PTHR33048">
    <property type="entry name" value="PTH11-LIKE INTEGRAL MEMBRANE PROTEIN (AFU_ORTHOLOGUE AFUA_5G11245)"/>
    <property type="match status" value="1"/>
</dbReference>
<feature type="transmembrane region" description="Helical" evidence="7">
    <location>
        <begin position="45"/>
        <end position="65"/>
    </location>
</feature>
<name>A0A6A6FC93_9PEZI</name>